<organism evidence="1 2">
    <name type="scientific">Aphanomyces euteiches</name>
    <dbReference type="NCBI Taxonomy" id="100861"/>
    <lineage>
        <taxon>Eukaryota</taxon>
        <taxon>Sar</taxon>
        <taxon>Stramenopiles</taxon>
        <taxon>Oomycota</taxon>
        <taxon>Saprolegniomycetes</taxon>
        <taxon>Saprolegniales</taxon>
        <taxon>Verrucalvaceae</taxon>
        <taxon>Aphanomyces</taxon>
    </lineage>
</organism>
<accession>A0A6G0WAR6</accession>
<gene>
    <name evidence="1" type="ORF">Ae201684_017746</name>
</gene>
<keyword evidence="2" id="KW-1185">Reference proteome</keyword>
<dbReference type="Proteomes" id="UP000481153">
    <property type="component" value="Unassembled WGS sequence"/>
</dbReference>
<protein>
    <submittedName>
        <fullName evidence="1">Uncharacterized protein</fullName>
    </submittedName>
</protein>
<proteinExistence type="predicted"/>
<sequence>MCRIDAGTFLVIANFTMNCSNNMSVRGGVRQYGIYEWNGEGRILGMVPPRSRCKRTTHRCGNCGAFNHITIDCLALQTSTKASPKRWPPPARNLTPFAIYAAAPSFKPFSP</sequence>
<dbReference type="AlphaFoldDB" id="A0A6G0WAR6"/>
<reference evidence="1 2" key="1">
    <citation type="submission" date="2019-07" db="EMBL/GenBank/DDBJ databases">
        <title>Genomics analysis of Aphanomyces spp. identifies a new class of oomycete effector associated with host adaptation.</title>
        <authorList>
            <person name="Gaulin E."/>
        </authorList>
    </citation>
    <scope>NUCLEOTIDE SEQUENCE [LARGE SCALE GENOMIC DNA]</scope>
    <source>
        <strain evidence="1 2">ATCC 201684</strain>
    </source>
</reference>
<name>A0A6G0WAR6_9STRA</name>
<evidence type="ECO:0000313" key="1">
    <source>
        <dbReference type="EMBL" id="KAF0723305.1"/>
    </source>
</evidence>
<evidence type="ECO:0000313" key="2">
    <source>
        <dbReference type="Proteomes" id="UP000481153"/>
    </source>
</evidence>
<dbReference type="EMBL" id="VJMJ01000310">
    <property type="protein sequence ID" value="KAF0723305.1"/>
    <property type="molecule type" value="Genomic_DNA"/>
</dbReference>
<comment type="caution">
    <text evidence="1">The sequence shown here is derived from an EMBL/GenBank/DDBJ whole genome shotgun (WGS) entry which is preliminary data.</text>
</comment>